<keyword evidence="10" id="KW-0998">Cell outer membrane</keyword>
<evidence type="ECO:0000313" key="15">
    <source>
        <dbReference type="EMBL" id="MDL5032995.1"/>
    </source>
</evidence>
<evidence type="ECO:0000256" key="10">
    <source>
        <dbReference type="ARBA" id="ARBA00023237"/>
    </source>
</evidence>
<dbReference type="Proteomes" id="UP001238603">
    <property type="component" value="Unassembled WGS sequence"/>
</dbReference>
<dbReference type="InterPro" id="IPR036942">
    <property type="entry name" value="Beta-barrel_TonB_sf"/>
</dbReference>
<dbReference type="Pfam" id="PF00593">
    <property type="entry name" value="TonB_dep_Rec_b-barrel"/>
    <property type="match status" value="1"/>
</dbReference>
<keyword evidence="7 11" id="KW-0798">TonB box</keyword>
<dbReference type="Gene3D" id="2.40.170.20">
    <property type="entry name" value="TonB-dependent receptor, beta-barrel domain"/>
    <property type="match status" value="1"/>
</dbReference>
<dbReference type="InterPro" id="IPR037066">
    <property type="entry name" value="Plug_dom_sf"/>
</dbReference>
<evidence type="ECO:0000256" key="4">
    <source>
        <dbReference type="ARBA" id="ARBA00022452"/>
    </source>
</evidence>
<dbReference type="InterPro" id="IPR000531">
    <property type="entry name" value="Beta-barrel_TonB"/>
</dbReference>
<feature type="compositionally biased region" description="Low complexity" evidence="12">
    <location>
        <begin position="177"/>
        <end position="187"/>
    </location>
</feature>
<keyword evidence="9 15" id="KW-0675">Receptor</keyword>
<evidence type="ECO:0000259" key="14">
    <source>
        <dbReference type="Pfam" id="PF07715"/>
    </source>
</evidence>
<dbReference type="Gene3D" id="2.170.130.10">
    <property type="entry name" value="TonB-dependent receptor, plug domain"/>
    <property type="match status" value="1"/>
</dbReference>
<dbReference type="Pfam" id="PF07715">
    <property type="entry name" value="Plug"/>
    <property type="match status" value="1"/>
</dbReference>
<proteinExistence type="inferred from homology"/>
<feature type="domain" description="TonB-dependent receptor-like beta-barrel" evidence="13">
    <location>
        <begin position="249"/>
        <end position="646"/>
    </location>
</feature>
<keyword evidence="3" id="KW-0813">Transport</keyword>
<organism evidence="15 16">
    <name type="scientific">Roseateles subflavus</name>
    <dbReference type="NCBI Taxonomy" id="3053353"/>
    <lineage>
        <taxon>Bacteria</taxon>
        <taxon>Pseudomonadati</taxon>
        <taxon>Pseudomonadota</taxon>
        <taxon>Betaproteobacteria</taxon>
        <taxon>Burkholderiales</taxon>
        <taxon>Sphaerotilaceae</taxon>
        <taxon>Roseateles</taxon>
    </lineage>
</organism>
<evidence type="ECO:0000256" key="9">
    <source>
        <dbReference type="ARBA" id="ARBA00023170"/>
    </source>
</evidence>
<evidence type="ECO:0000256" key="6">
    <source>
        <dbReference type="ARBA" id="ARBA00022729"/>
    </source>
</evidence>
<feature type="domain" description="TonB-dependent receptor plug" evidence="14">
    <location>
        <begin position="5"/>
        <end position="90"/>
    </location>
</feature>
<evidence type="ECO:0000256" key="3">
    <source>
        <dbReference type="ARBA" id="ARBA00022448"/>
    </source>
</evidence>
<dbReference type="InterPro" id="IPR012910">
    <property type="entry name" value="Plug_dom"/>
</dbReference>
<keyword evidence="5" id="KW-0812">Transmembrane</keyword>
<dbReference type="PANTHER" id="PTHR30069:SF29">
    <property type="entry name" value="HEMOGLOBIN AND HEMOGLOBIN-HAPTOGLOBIN-BINDING PROTEIN 1-RELATED"/>
    <property type="match status" value="1"/>
</dbReference>
<dbReference type="InterPro" id="IPR039426">
    <property type="entry name" value="TonB-dep_rcpt-like"/>
</dbReference>
<accession>A0ABT7LLG2</accession>
<feature type="compositionally biased region" description="Polar residues" evidence="12">
    <location>
        <begin position="162"/>
        <end position="172"/>
    </location>
</feature>
<sequence length="685" mass="76104">MAGKRVIGRKAIEASGQTQVQELLKQEPGVTVSGSGRVGLLGLPGYTQILINGAPPPAGRPPLEMDLVHVERIEIVKGSLAEFGPYGVAGTINVVTRSGLSSGQESWRVGAGGSRVGADMNLAASQTLRPHGATWRLANRLSLSRRQTDVMQTEALSRESPAASQRLQQTQERGMDSSGSLSAASTWSWPRSDSERWEAAPSIFLMQTGLARHRRSDATLGDPGPGSRLVTSRTDASGRLQMLEMPVKWHRTLASDQELDLELVPTRMRTERRSRRTDAWDDAPPMLRTGTEQTRRHQLRAKLDWSGSWTDAHEFKAGATWFQWQEHQALDQEQDGQTDPTLALFGPEREVRNQSLTAFVQDEWTLGPRWALNLGLSHEQRRWQQLDGRLSSQSRSAISSPSAHLAWKLDAQGAQRLRLSLARSFNTPESHQLTARPQLNPLAPCPAHLPCGPNSPDTADNVGNPALRPEVAEGANLSFDSTNGDQRWTLEAFGRRLHEVIGQELLLLQTPWAPEGRYVQRPINLGEAWTYGLSIEARGKLAAGSPAVQPLEWRGVLNLARSRLKTLSGPDNHLAEQSPWSLKLGLRQKLKQQPLEWSVDASWTPGLWTQTGENRRLFVSRREELGASLAWTFSPKLRLRLQASNLRPRDARSEEWLQEDGPASLRRQVRRPGFARLGLQLELKP</sequence>
<evidence type="ECO:0000313" key="16">
    <source>
        <dbReference type="Proteomes" id="UP001238603"/>
    </source>
</evidence>
<evidence type="ECO:0000256" key="7">
    <source>
        <dbReference type="ARBA" id="ARBA00023077"/>
    </source>
</evidence>
<evidence type="ECO:0000256" key="5">
    <source>
        <dbReference type="ARBA" id="ARBA00022692"/>
    </source>
</evidence>
<protein>
    <submittedName>
        <fullName evidence="15">TonB-dependent receptor</fullName>
    </submittedName>
</protein>
<gene>
    <name evidence="15" type="ORF">QRD43_13850</name>
</gene>
<comment type="caution">
    <text evidence="15">The sequence shown here is derived from an EMBL/GenBank/DDBJ whole genome shotgun (WGS) entry which is preliminary data.</text>
</comment>
<keyword evidence="4" id="KW-1134">Transmembrane beta strand</keyword>
<evidence type="ECO:0000256" key="12">
    <source>
        <dbReference type="SAM" id="MobiDB-lite"/>
    </source>
</evidence>
<feature type="region of interest" description="Disordered" evidence="12">
    <location>
        <begin position="274"/>
        <end position="295"/>
    </location>
</feature>
<evidence type="ECO:0000256" key="8">
    <source>
        <dbReference type="ARBA" id="ARBA00023136"/>
    </source>
</evidence>
<keyword evidence="8 11" id="KW-0472">Membrane</keyword>
<dbReference type="PANTHER" id="PTHR30069">
    <property type="entry name" value="TONB-DEPENDENT OUTER MEMBRANE RECEPTOR"/>
    <property type="match status" value="1"/>
</dbReference>
<comment type="subcellular location">
    <subcellularLocation>
        <location evidence="1">Cell outer membrane</location>
        <topology evidence="1">Multi-pass membrane protein</topology>
    </subcellularLocation>
</comment>
<keyword evidence="6" id="KW-0732">Signal</keyword>
<dbReference type="EMBL" id="JASVDS010000003">
    <property type="protein sequence ID" value="MDL5032995.1"/>
    <property type="molecule type" value="Genomic_DNA"/>
</dbReference>
<name>A0ABT7LLG2_9BURK</name>
<evidence type="ECO:0000256" key="1">
    <source>
        <dbReference type="ARBA" id="ARBA00004571"/>
    </source>
</evidence>
<evidence type="ECO:0000256" key="2">
    <source>
        <dbReference type="ARBA" id="ARBA00009810"/>
    </source>
</evidence>
<dbReference type="SUPFAM" id="SSF56935">
    <property type="entry name" value="Porins"/>
    <property type="match status" value="1"/>
</dbReference>
<reference evidence="15 16" key="1">
    <citation type="submission" date="2023-06" db="EMBL/GenBank/DDBJ databases">
        <title>Pelomonas sp. APW6 16S ribosomal RNA gene genome sequencing and assembly.</title>
        <authorList>
            <person name="Woo H."/>
        </authorList>
    </citation>
    <scope>NUCLEOTIDE SEQUENCE [LARGE SCALE GENOMIC DNA]</scope>
    <source>
        <strain evidence="15 16">APW6</strain>
    </source>
</reference>
<keyword evidence="16" id="KW-1185">Reference proteome</keyword>
<evidence type="ECO:0000256" key="11">
    <source>
        <dbReference type="RuleBase" id="RU003357"/>
    </source>
</evidence>
<comment type="similarity">
    <text evidence="2 11">Belongs to the TonB-dependent receptor family.</text>
</comment>
<feature type="region of interest" description="Disordered" evidence="12">
    <location>
        <begin position="148"/>
        <end position="187"/>
    </location>
</feature>
<evidence type="ECO:0000259" key="13">
    <source>
        <dbReference type="Pfam" id="PF00593"/>
    </source>
</evidence>